<dbReference type="SMART" id="SM00382">
    <property type="entry name" value="AAA"/>
    <property type="match status" value="1"/>
</dbReference>
<dbReference type="InterPro" id="IPR003593">
    <property type="entry name" value="AAA+_ATPase"/>
</dbReference>
<reference evidence="7" key="2">
    <citation type="submission" date="2015-01" db="EMBL/GenBank/DDBJ databases">
        <authorList>
            <person name="Xiang T."/>
            <person name="Song Y."/>
            <person name="Huang L."/>
            <person name="Wang B."/>
            <person name="Wu P."/>
        </authorList>
    </citation>
    <scope>NUCLEOTIDE SEQUENCE [LARGE SCALE GENOMIC DNA]</scope>
    <source>
        <strain evidence="7">OBR1</strain>
    </source>
</reference>
<dbReference type="InterPro" id="IPR027417">
    <property type="entry name" value="P-loop_NTPase"/>
</dbReference>
<keyword evidence="5" id="KW-0029">Amino-acid transport</keyword>
<evidence type="ECO:0000313" key="7">
    <source>
        <dbReference type="EMBL" id="CPR16962.1"/>
    </source>
</evidence>
<dbReference type="GO" id="GO:0005524">
    <property type="term" value="F:ATP binding"/>
    <property type="evidence" value="ECO:0007669"/>
    <property type="project" value="UniProtKB-KW"/>
</dbReference>
<dbReference type="SUPFAM" id="SSF52540">
    <property type="entry name" value="P-loop containing nucleoside triphosphate hydrolases"/>
    <property type="match status" value="1"/>
</dbReference>
<dbReference type="STRING" id="1109412.BN1221_02372"/>
<dbReference type="InterPro" id="IPR052156">
    <property type="entry name" value="BCAA_Transport_ATP-bd_LivF"/>
</dbReference>
<keyword evidence="3" id="KW-0547">Nucleotide-binding</keyword>
<organism evidence="7 9">
    <name type="scientific">Brenneria goodwinii</name>
    <dbReference type="NCBI Taxonomy" id="1109412"/>
    <lineage>
        <taxon>Bacteria</taxon>
        <taxon>Pseudomonadati</taxon>
        <taxon>Pseudomonadota</taxon>
        <taxon>Gammaproteobacteria</taxon>
        <taxon>Enterobacterales</taxon>
        <taxon>Pectobacteriaceae</taxon>
        <taxon>Brenneria</taxon>
    </lineage>
</organism>
<dbReference type="PROSITE" id="PS00211">
    <property type="entry name" value="ABC_TRANSPORTER_1"/>
    <property type="match status" value="1"/>
</dbReference>
<evidence type="ECO:0000313" key="8">
    <source>
        <dbReference type="EMBL" id="RLM24800.1"/>
    </source>
</evidence>
<dbReference type="GO" id="GO:0015658">
    <property type="term" value="F:branched-chain amino acid transmembrane transporter activity"/>
    <property type="evidence" value="ECO:0007669"/>
    <property type="project" value="TreeGrafter"/>
</dbReference>
<dbReference type="GO" id="GO:0015807">
    <property type="term" value="P:L-amino acid transport"/>
    <property type="evidence" value="ECO:0007669"/>
    <property type="project" value="TreeGrafter"/>
</dbReference>
<evidence type="ECO:0000313" key="10">
    <source>
        <dbReference type="Proteomes" id="UP000285972"/>
    </source>
</evidence>
<name>A0A0G4JVF9_9GAMM</name>
<keyword evidence="9" id="KW-1185">Reference proteome</keyword>
<dbReference type="GO" id="GO:0016887">
    <property type="term" value="F:ATP hydrolysis activity"/>
    <property type="evidence" value="ECO:0007669"/>
    <property type="project" value="InterPro"/>
</dbReference>
<evidence type="ECO:0000259" key="6">
    <source>
        <dbReference type="PROSITE" id="PS50893"/>
    </source>
</evidence>
<dbReference type="Proteomes" id="UP000285972">
    <property type="component" value="Unassembled WGS sequence"/>
</dbReference>
<dbReference type="EMBL" id="MJLX01000022">
    <property type="protein sequence ID" value="RLM24800.1"/>
    <property type="molecule type" value="Genomic_DNA"/>
</dbReference>
<dbReference type="Pfam" id="PF00005">
    <property type="entry name" value="ABC_tran"/>
    <property type="match status" value="1"/>
</dbReference>
<dbReference type="GeneID" id="70909609"/>
<dbReference type="PANTHER" id="PTHR43820">
    <property type="entry name" value="HIGH-AFFINITY BRANCHED-CHAIN AMINO ACID TRANSPORT ATP-BINDING PROTEIN LIVF"/>
    <property type="match status" value="1"/>
</dbReference>
<evidence type="ECO:0000256" key="1">
    <source>
        <dbReference type="ARBA" id="ARBA00005417"/>
    </source>
</evidence>
<dbReference type="Gene3D" id="3.40.50.300">
    <property type="entry name" value="P-loop containing nucleotide triphosphate hydrolases"/>
    <property type="match status" value="1"/>
</dbReference>
<reference evidence="8 10" key="3">
    <citation type="submission" date="2016-09" db="EMBL/GenBank/DDBJ databases">
        <authorList>
            <person name="Doonan J."/>
            <person name="Pachebat J.A."/>
            <person name="Golyshin P.N."/>
            <person name="Denman S."/>
            <person name="Mcdonald J.E."/>
        </authorList>
    </citation>
    <scope>NUCLEOTIDE SEQUENCE [LARGE SCALE GENOMIC DNA]</scope>
    <source>
        <strain evidence="8 10">FRB141</strain>
    </source>
</reference>
<proteinExistence type="inferred from homology"/>
<accession>A0A0G4JVF9</accession>
<comment type="similarity">
    <text evidence="1">Belongs to the ABC transporter superfamily.</text>
</comment>
<dbReference type="RefSeq" id="WP_048637458.1">
    <property type="nucleotide sequence ID" value="NZ_CGIG01000001.1"/>
</dbReference>
<dbReference type="InterPro" id="IPR003439">
    <property type="entry name" value="ABC_transporter-like_ATP-bd"/>
</dbReference>
<dbReference type="Proteomes" id="UP000044377">
    <property type="component" value="Unassembled WGS sequence"/>
</dbReference>
<dbReference type="PROSITE" id="PS50893">
    <property type="entry name" value="ABC_TRANSPORTER_2"/>
    <property type="match status" value="1"/>
</dbReference>
<feature type="domain" description="ABC transporter" evidence="6">
    <location>
        <begin position="2"/>
        <end position="231"/>
    </location>
</feature>
<evidence type="ECO:0000313" key="9">
    <source>
        <dbReference type="Proteomes" id="UP000044377"/>
    </source>
</evidence>
<reference evidence="9" key="1">
    <citation type="submission" date="2015-01" db="EMBL/GenBank/DDBJ databases">
        <authorList>
            <person name="Paterson Steve"/>
        </authorList>
    </citation>
    <scope>NUCLEOTIDE SEQUENCE [LARGE SCALE GENOMIC DNA]</scope>
    <source>
        <strain evidence="9">OBR1</strain>
    </source>
</reference>
<keyword evidence="2" id="KW-0813">Transport</keyword>
<evidence type="ECO:0000256" key="4">
    <source>
        <dbReference type="ARBA" id="ARBA00022840"/>
    </source>
</evidence>
<dbReference type="PANTHER" id="PTHR43820:SF4">
    <property type="entry name" value="HIGH-AFFINITY BRANCHED-CHAIN AMINO ACID TRANSPORT ATP-BINDING PROTEIN LIVF"/>
    <property type="match status" value="1"/>
</dbReference>
<dbReference type="InterPro" id="IPR017871">
    <property type="entry name" value="ABC_transporter-like_CS"/>
</dbReference>
<keyword evidence="4 7" id="KW-0067">ATP-binding</keyword>
<dbReference type="OrthoDB" id="9776369at2"/>
<dbReference type="CDD" id="cd03224">
    <property type="entry name" value="ABC_TM1139_LivF_branched"/>
    <property type="match status" value="1"/>
</dbReference>
<dbReference type="AlphaFoldDB" id="A0A0G4JVF9"/>
<gene>
    <name evidence="8" type="ORF">BIY26_09995</name>
    <name evidence="7" type="ORF">BN1221_02372</name>
</gene>
<sequence length="231" mass="25320">MLKADDLCVFYGLIQGLKGIDIEVNNSEIVTLIGSNGAGKTSTLNGIINLVKSTGQVNFLNEDISNSLTHQIVRKGLALVPEGRKVFTNLTIEENLRMGAYNNPVNFNYLKDKMYTLFPRLKERRNQLAGTMSGGEQQMLAIARALMSEPVLLMLDEPSLGLAPKIVGEMFNIIKQLQKDNITILLVEQNATAALKIADRAYVLENGKIVLKGAAKDILANPEVKKMYLGG</sequence>
<dbReference type="KEGG" id="bgj:AWC36_22565"/>
<dbReference type="EMBL" id="CGIG01000001">
    <property type="protein sequence ID" value="CPR16962.1"/>
    <property type="molecule type" value="Genomic_DNA"/>
</dbReference>
<evidence type="ECO:0000256" key="5">
    <source>
        <dbReference type="ARBA" id="ARBA00022970"/>
    </source>
</evidence>
<protein>
    <submittedName>
        <fullName evidence="8">ABC transporter ATP-binding protein</fullName>
    </submittedName>
    <submittedName>
        <fullName evidence="7">Branched-chain amino acid transport ATP-binding protein LivF (TC 3.A.1.4.1)</fullName>
    </submittedName>
</protein>
<evidence type="ECO:0000256" key="2">
    <source>
        <dbReference type="ARBA" id="ARBA00022448"/>
    </source>
</evidence>
<evidence type="ECO:0000256" key="3">
    <source>
        <dbReference type="ARBA" id="ARBA00022741"/>
    </source>
</evidence>